<dbReference type="GO" id="GO:0030246">
    <property type="term" value="F:carbohydrate binding"/>
    <property type="evidence" value="ECO:0007669"/>
    <property type="project" value="InterPro"/>
</dbReference>
<keyword evidence="2" id="KW-0805">Transcription regulation</keyword>
<dbReference type="Gene3D" id="1.10.10.10">
    <property type="entry name" value="Winged helix-like DNA-binding domain superfamily/Winged helix DNA-binding domain"/>
    <property type="match status" value="1"/>
</dbReference>
<dbReference type="PANTHER" id="PTHR34294:SF1">
    <property type="entry name" value="TRANSCRIPTIONAL REGULATOR LSRR"/>
    <property type="match status" value="1"/>
</dbReference>
<dbReference type="SUPFAM" id="SSF100950">
    <property type="entry name" value="NagB/RpiA/CoA transferase-like"/>
    <property type="match status" value="1"/>
</dbReference>
<dbReference type="RefSeq" id="WP_218871616.1">
    <property type="nucleotide sequence ID" value="NZ_JACCBU010000001.1"/>
</dbReference>
<proteinExistence type="inferred from homology"/>
<dbReference type="InterPro" id="IPR037171">
    <property type="entry name" value="NagB/RpiA_transferase-like"/>
</dbReference>
<sequence>MRGNSADEGTAMSSSAATAPPVAFGRLSLVVKTARMYHEEGLLQPEIAERLNMTQSRVSRMLKEAARLGIVRTVVASPPGLYPELEQGLRTTFDLRDVVVAEAASDSEAGVLSSLGAAAASYLEGTLRSGERIGITSRSASLFAMVDALGPVTTGGAEVVVQTLGAVGNPAMQVRATRLTDRLSQLTGGEPVYLPAPGVVASKAVRDGLLLDPYIAEAVAAWSGLTMVLVGIGSAKPSPLRASWGTALPQRDLDRLIKLGAVGDVCLNFFDAAGDLVDARLTDRVLGIGPDELRAVPRRIGVAGGPGKVDAIRAAAAGGWINVLVTDHFTARRLVDAQP</sequence>
<dbReference type="Pfam" id="PF04198">
    <property type="entry name" value="Sugar-bind"/>
    <property type="match status" value="1"/>
</dbReference>
<evidence type="ECO:0000256" key="3">
    <source>
        <dbReference type="ARBA" id="ARBA00023125"/>
    </source>
</evidence>
<comment type="caution">
    <text evidence="6">The sequence shown here is derived from an EMBL/GenBank/DDBJ whole genome shotgun (WGS) entry which is preliminary data.</text>
</comment>
<dbReference type="InterPro" id="IPR007324">
    <property type="entry name" value="Sugar-bd_dom_put"/>
</dbReference>
<evidence type="ECO:0000313" key="7">
    <source>
        <dbReference type="Proteomes" id="UP000569914"/>
    </source>
</evidence>
<dbReference type="AlphaFoldDB" id="A0A7Y9ICW0"/>
<dbReference type="EMBL" id="JACCBU010000001">
    <property type="protein sequence ID" value="NYE74502.1"/>
    <property type="molecule type" value="Genomic_DNA"/>
</dbReference>
<dbReference type="Proteomes" id="UP000569914">
    <property type="component" value="Unassembled WGS sequence"/>
</dbReference>
<dbReference type="GO" id="GO:0003677">
    <property type="term" value="F:DNA binding"/>
    <property type="evidence" value="ECO:0007669"/>
    <property type="project" value="UniProtKB-KW"/>
</dbReference>
<keyword evidence="4" id="KW-0804">Transcription</keyword>
<evidence type="ECO:0000256" key="4">
    <source>
        <dbReference type="ARBA" id="ARBA00023163"/>
    </source>
</evidence>
<dbReference type="SUPFAM" id="SSF46785">
    <property type="entry name" value="Winged helix' DNA-binding domain"/>
    <property type="match status" value="1"/>
</dbReference>
<feature type="domain" description="Sugar-binding" evidence="5">
    <location>
        <begin position="84"/>
        <end position="335"/>
    </location>
</feature>
<dbReference type="InterPro" id="IPR036388">
    <property type="entry name" value="WH-like_DNA-bd_sf"/>
</dbReference>
<evidence type="ECO:0000259" key="5">
    <source>
        <dbReference type="Pfam" id="PF04198"/>
    </source>
</evidence>
<dbReference type="InterPro" id="IPR051054">
    <property type="entry name" value="SorC_transcr_regulators"/>
</dbReference>
<comment type="similarity">
    <text evidence="1">Belongs to the SorC transcriptional regulatory family.</text>
</comment>
<evidence type="ECO:0000313" key="6">
    <source>
        <dbReference type="EMBL" id="NYE74502.1"/>
    </source>
</evidence>
<keyword evidence="7" id="KW-1185">Reference proteome</keyword>
<keyword evidence="3 6" id="KW-0238">DNA-binding</keyword>
<evidence type="ECO:0000256" key="2">
    <source>
        <dbReference type="ARBA" id="ARBA00023015"/>
    </source>
</evidence>
<evidence type="ECO:0000256" key="1">
    <source>
        <dbReference type="ARBA" id="ARBA00010466"/>
    </source>
</evidence>
<gene>
    <name evidence="6" type="ORF">BKA15_005831</name>
</gene>
<dbReference type="PANTHER" id="PTHR34294">
    <property type="entry name" value="TRANSCRIPTIONAL REGULATOR-RELATED"/>
    <property type="match status" value="1"/>
</dbReference>
<organism evidence="6 7">
    <name type="scientific">Microlunatus parietis</name>
    <dbReference type="NCBI Taxonomy" id="682979"/>
    <lineage>
        <taxon>Bacteria</taxon>
        <taxon>Bacillati</taxon>
        <taxon>Actinomycetota</taxon>
        <taxon>Actinomycetes</taxon>
        <taxon>Propionibacteriales</taxon>
        <taxon>Propionibacteriaceae</taxon>
        <taxon>Microlunatus</taxon>
    </lineage>
</organism>
<protein>
    <submittedName>
        <fullName evidence="6">DNA-binding transcriptional regulator LsrR (DeoR family)</fullName>
    </submittedName>
</protein>
<reference evidence="6 7" key="1">
    <citation type="submission" date="2020-07" db="EMBL/GenBank/DDBJ databases">
        <title>Sequencing the genomes of 1000 actinobacteria strains.</title>
        <authorList>
            <person name="Klenk H.-P."/>
        </authorList>
    </citation>
    <scope>NUCLEOTIDE SEQUENCE [LARGE SCALE GENOMIC DNA]</scope>
    <source>
        <strain evidence="6 7">DSM 22083</strain>
    </source>
</reference>
<dbReference type="Gene3D" id="3.40.50.1360">
    <property type="match status" value="1"/>
</dbReference>
<dbReference type="InterPro" id="IPR036390">
    <property type="entry name" value="WH_DNA-bd_sf"/>
</dbReference>
<name>A0A7Y9ICW0_9ACTN</name>
<accession>A0A7Y9ICW0</accession>